<evidence type="ECO:0000256" key="1">
    <source>
        <dbReference type="SAM" id="MobiDB-lite"/>
    </source>
</evidence>
<gene>
    <name evidence="3" type="ORF">HYY65_08335</name>
</gene>
<evidence type="ECO:0000313" key="4">
    <source>
        <dbReference type="Proteomes" id="UP000741360"/>
    </source>
</evidence>
<reference evidence="3" key="1">
    <citation type="submission" date="2020-07" db="EMBL/GenBank/DDBJ databases">
        <title>Huge and variable diversity of episymbiotic CPR bacteria and DPANN archaea in groundwater ecosystems.</title>
        <authorList>
            <person name="He C.Y."/>
            <person name="Keren R."/>
            <person name="Whittaker M."/>
            <person name="Farag I.F."/>
            <person name="Doudna J."/>
            <person name="Cate J.H.D."/>
            <person name="Banfield J.F."/>
        </authorList>
    </citation>
    <scope>NUCLEOTIDE SEQUENCE</scope>
    <source>
        <strain evidence="3">NC_groundwater_717_Ag_S-0.2um_59_8</strain>
    </source>
</reference>
<dbReference type="EMBL" id="JACPSX010000160">
    <property type="protein sequence ID" value="MBI3015047.1"/>
    <property type="molecule type" value="Genomic_DNA"/>
</dbReference>
<sequence>MPPKTDPTGQPKEWLRRAKGEGHSIPQEIWEAVDLTDYAVETRYPGPAEPVTQKEYRAAVRIAEQVVKWAGRIISGKQR</sequence>
<evidence type="ECO:0000313" key="3">
    <source>
        <dbReference type="EMBL" id="MBI3015047.1"/>
    </source>
</evidence>
<dbReference type="Gene3D" id="1.20.120.330">
    <property type="entry name" value="Nucleotidyltransferases domain 2"/>
    <property type="match status" value="1"/>
</dbReference>
<feature type="compositionally biased region" description="Basic and acidic residues" evidence="1">
    <location>
        <begin position="13"/>
        <end position="22"/>
    </location>
</feature>
<organism evidence="3 4">
    <name type="scientific">Tectimicrobiota bacterium</name>
    <dbReference type="NCBI Taxonomy" id="2528274"/>
    <lineage>
        <taxon>Bacteria</taxon>
        <taxon>Pseudomonadati</taxon>
        <taxon>Nitrospinota/Tectimicrobiota group</taxon>
        <taxon>Candidatus Tectimicrobiota</taxon>
    </lineage>
</organism>
<protein>
    <submittedName>
        <fullName evidence="3">HEPN domain-containing protein</fullName>
    </submittedName>
</protein>
<dbReference type="InterPro" id="IPR007842">
    <property type="entry name" value="HEPN_dom"/>
</dbReference>
<proteinExistence type="predicted"/>
<dbReference type="Pfam" id="PF05168">
    <property type="entry name" value="HEPN"/>
    <property type="match status" value="1"/>
</dbReference>
<dbReference type="AlphaFoldDB" id="A0A932GQJ4"/>
<comment type="caution">
    <text evidence="3">The sequence shown here is derived from an EMBL/GenBank/DDBJ whole genome shotgun (WGS) entry which is preliminary data.</text>
</comment>
<name>A0A932GQJ4_UNCTE</name>
<feature type="region of interest" description="Disordered" evidence="1">
    <location>
        <begin position="1"/>
        <end position="22"/>
    </location>
</feature>
<evidence type="ECO:0000259" key="2">
    <source>
        <dbReference type="Pfam" id="PF05168"/>
    </source>
</evidence>
<dbReference type="Proteomes" id="UP000741360">
    <property type="component" value="Unassembled WGS sequence"/>
</dbReference>
<accession>A0A932GQJ4</accession>
<feature type="domain" description="HEPN" evidence="2">
    <location>
        <begin position="14"/>
        <end position="71"/>
    </location>
</feature>
<dbReference type="SUPFAM" id="SSF81593">
    <property type="entry name" value="Nucleotidyltransferase substrate binding subunit/domain"/>
    <property type="match status" value="1"/>
</dbReference>